<feature type="domain" description="CENP-V/GFA" evidence="4">
    <location>
        <begin position="12"/>
        <end position="127"/>
    </location>
</feature>
<dbReference type="GO" id="GO:0046872">
    <property type="term" value="F:metal ion binding"/>
    <property type="evidence" value="ECO:0007669"/>
    <property type="project" value="UniProtKB-KW"/>
</dbReference>
<dbReference type="GO" id="GO:0016846">
    <property type="term" value="F:carbon-sulfur lyase activity"/>
    <property type="evidence" value="ECO:0007669"/>
    <property type="project" value="InterPro"/>
</dbReference>
<dbReference type="Proteomes" id="UP001285441">
    <property type="component" value="Unassembled WGS sequence"/>
</dbReference>
<proteinExistence type="inferred from homology"/>
<keyword evidence="3" id="KW-0862">Zinc</keyword>
<sequence>MSETAKQTPRTYRGNCHCGAFVFEVEAPEITSAFACNCSICTKRGYLWGIFTGEDNIKVVKDDGLLVDYYFGPKKTNHKFCSKCGIAPIGYNDSSPKDNNVAVNVRVIQDLDTYKLKIDTMDGAALDPQYDVPTYTGPEPPAKFESGPGHTYHGSCHCGAVTLALKMETPLDHTYKGQVIECNCSICRRAGYTWVYPAKDQTVIQGAENLSYYVFATTNWRKAFCKTCGVHLLNVLNPLTDEEVAALSDSAREFRATRGHMRPVNIRVLNGFDLKSIEVTKSDNGTKFGVPYVNP</sequence>
<evidence type="ECO:0000313" key="5">
    <source>
        <dbReference type="EMBL" id="KAK3390567.1"/>
    </source>
</evidence>
<evidence type="ECO:0000256" key="2">
    <source>
        <dbReference type="ARBA" id="ARBA00022723"/>
    </source>
</evidence>
<dbReference type="EMBL" id="JAULSW010000002">
    <property type="protein sequence ID" value="KAK3390567.1"/>
    <property type="molecule type" value="Genomic_DNA"/>
</dbReference>
<dbReference type="InterPro" id="IPR006913">
    <property type="entry name" value="CENP-V/GFA"/>
</dbReference>
<name>A0AAE0NZK1_9PEZI</name>
<keyword evidence="2" id="KW-0479">Metal-binding</keyword>
<gene>
    <name evidence="5" type="ORF">B0H63DRAFT_466031</name>
</gene>
<accession>A0AAE0NZK1</accession>
<evidence type="ECO:0000313" key="6">
    <source>
        <dbReference type="Proteomes" id="UP001285441"/>
    </source>
</evidence>
<dbReference type="InterPro" id="IPR011057">
    <property type="entry name" value="Mss4-like_sf"/>
</dbReference>
<dbReference type="PANTHER" id="PTHR28620">
    <property type="entry name" value="CENTROMERE PROTEIN V"/>
    <property type="match status" value="1"/>
</dbReference>
<reference evidence="5" key="2">
    <citation type="submission" date="2023-06" db="EMBL/GenBank/DDBJ databases">
        <authorList>
            <consortium name="Lawrence Berkeley National Laboratory"/>
            <person name="Haridas S."/>
            <person name="Hensen N."/>
            <person name="Bonometti L."/>
            <person name="Westerberg I."/>
            <person name="Brannstrom I.O."/>
            <person name="Guillou S."/>
            <person name="Cros-Aarteil S."/>
            <person name="Calhoun S."/>
            <person name="Kuo A."/>
            <person name="Mondo S."/>
            <person name="Pangilinan J."/>
            <person name="Riley R."/>
            <person name="LaButti K."/>
            <person name="Andreopoulos B."/>
            <person name="Lipzen A."/>
            <person name="Chen C."/>
            <person name="Yanf M."/>
            <person name="Daum C."/>
            <person name="Ng V."/>
            <person name="Clum A."/>
            <person name="Steindorff A."/>
            <person name="Ohm R."/>
            <person name="Martin F."/>
            <person name="Silar P."/>
            <person name="Natvig D."/>
            <person name="Lalanne C."/>
            <person name="Gautier V."/>
            <person name="Ament-velasquez S.L."/>
            <person name="Kruys A."/>
            <person name="Hutchinson M.I."/>
            <person name="Powell A.J."/>
            <person name="Barry K."/>
            <person name="Miller A.N."/>
            <person name="Grigoriev I.V."/>
            <person name="Debuchy R."/>
            <person name="Gladieux P."/>
            <person name="Thoren M.H."/>
            <person name="Johannesson H."/>
        </authorList>
    </citation>
    <scope>NUCLEOTIDE SEQUENCE</scope>
    <source>
        <strain evidence="5">CBS 232.78</strain>
    </source>
</reference>
<comment type="caution">
    <text evidence="5">The sequence shown here is derived from an EMBL/GenBank/DDBJ whole genome shotgun (WGS) entry which is preliminary data.</text>
</comment>
<organism evidence="5 6">
    <name type="scientific">Podospora didyma</name>
    <dbReference type="NCBI Taxonomy" id="330526"/>
    <lineage>
        <taxon>Eukaryota</taxon>
        <taxon>Fungi</taxon>
        <taxon>Dikarya</taxon>
        <taxon>Ascomycota</taxon>
        <taxon>Pezizomycotina</taxon>
        <taxon>Sordariomycetes</taxon>
        <taxon>Sordariomycetidae</taxon>
        <taxon>Sordariales</taxon>
        <taxon>Podosporaceae</taxon>
        <taxon>Podospora</taxon>
    </lineage>
</organism>
<protein>
    <submittedName>
        <fullName evidence="5">Mss4-like protein</fullName>
    </submittedName>
</protein>
<comment type="similarity">
    <text evidence="1">Belongs to the Gfa family.</text>
</comment>
<dbReference type="Pfam" id="PF04828">
    <property type="entry name" value="GFA"/>
    <property type="match status" value="2"/>
</dbReference>
<feature type="domain" description="CENP-V/GFA" evidence="4">
    <location>
        <begin position="152"/>
        <end position="289"/>
    </location>
</feature>
<dbReference type="InterPro" id="IPR052355">
    <property type="entry name" value="CENP-V-like"/>
</dbReference>
<dbReference type="Gene3D" id="2.170.150.70">
    <property type="match status" value="2"/>
</dbReference>
<evidence type="ECO:0000256" key="3">
    <source>
        <dbReference type="ARBA" id="ARBA00022833"/>
    </source>
</evidence>
<evidence type="ECO:0000259" key="4">
    <source>
        <dbReference type="PROSITE" id="PS51891"/>
    </source>
</evidence>
<reference evidence="5" key="1">
    <citation type="journal article" date="2023" name="Mol. Phylogenet. Evol.">
        <title>Genome-scale phylogeny and comparative genomics of the fungal order Sordariales.</title>
        <authorList>
            <person name="Hensen N."/>
            <person name="Bonometti L."/>
            <person name="Westerberg I."/>
            <person name="Brannstrom I.O."/>
            <person name="Guillou S."/>
            <person name="Cros-Aarteil S."/>
            <person name="Calhoun S."/>
            <person name="Haridas S."/>
            <person name="Kuo A."/>
            <person name="Mondo S."/>
            <person name="Pangilinan J."/>
            <person name="Riley R."/>
            <person name="LaButti K."/>
            <person name="Andreopoulos B."/>
            <person name="Lipzen A."/>
            <person name="Chen C."/>
            <person name="Yan M."/>
            <person name="Daum C."/>
            <person name="Ng V."/>
            <person name="Clum A."/>
            <person name="Steindorff A."/>
            <person name="Ohm R.A."/>
            <person name="Martin F."/>
            <person name="Silar P."/>
            <person name="Natvig D.O."/>
            <person name="Lalanne C."/>
            <person name="Gautier V."/>
            <person name="Ament-Velasquez S.L."/>
            <person name="Kruys A."/>
            <person name="Hutchinson M.I."/>
            <person name="Powell A.J."/>
            <person name="Barry K."/>
            <person name="Miller A.N."/>
            <person name="Grigoriev I.V."/>
            <person name="Debuchy R."/>
            <person name="Gladieux P."/>
            <person name="Hiltunen Thoren M."/>
            <person name="Johannesson H."/>
        </authorList>
    </citation>
    <scope>NUCLEOTIDE SEQUENCE</scope>
    <source>
        <strain evidence="5">CBS 232.78</strain>
    </source>
</reference>
<dbReference type="PROSITE" id="PS51891">
    <property type="entry name" value="CENP_V_GFA"/>
    <property type="match status" value="2"/>
</dbReference>
<keyword evidence="6" id="KW-1185">Reference proteome</keyword>
<dbReference type="PANTHER" id="PTHR28620:SF1">
    <property type="entry name" value="CENP-V_GFA DOMAIN-CONTAINING PROTEIN"/>
    <property type="match status" value="1"/>
</dbReference>
<dbReference type="SUPFAM" id="SSF51316">
    <property type="entry name" value="Mss4-like"/>
    <property type="match status" value="2"/>
</dbReference>
<evidence type="ECO:0000256" key="1">
    <source>
        <dbReference type="ARBA" id="ARBA00005495"/>
    </source>
</evidence>
<dbReference type="AlphaFoldDB" id="A0AAE0NZK1"/>